<dbReference type="Gene3D" id="3.40.140.10">
    <property type="entry name" value="Cytidine Deaminase, domain 2"/>
    <property type="match status" value="1"/>
</dbReference>
<feature type="domain" description="MPN" evidence="6">
    <location>
        <begin position="1"/>
        <end position="134"/>
    </location>
</feature>
<protein>
    <submittedName>
        <fullName evidence="7">Mov34/MPN/PAD-1 family protein</fullName>
    </submittedName>
</protein>
<dbReference type="PROSITE" id="PS50249">
    <property type="entry name" value="MPN"/>
    <property type="match status" value="1"/>
</dbReference>
<dbReference type="GO" id="GO:0046872">
    <property type="term" value="F:metal ion binding"/>
    <property type="evidence" value="ECO:0007669"/>
    <property type="project" value="UniProtKB-KW"/>
</dbReference>
<dbReference type="GO" id="GO:0006508">
    <property type="term" value="P:proteolysis"/>
    <property type="evidence" value="ECO:0007669"/>
    <property type="project" value="UniProtKB-KW"/>
</dbReference>
<evidence type="ECO:0000256" key="2">
    <source>
        <dbReference type="ARBA" id="ARBA00022723"/>
    </source>
</evidence>
<name>A0A936F3H4_9BACT</name>
<dbReference type="GO" id="GO:0008237">
    <property type="term" value="F:metallopeptidase activity"/>
    <property type="evidence" value="ECO:0007669"/>
    <property type="project" value="UniProtKB-KW"/>
</dbReference>
<organism evidence="7 8">
    <name type="scientific">Candidatus Geothrix odensensis</name>
    <dbReference type="NCBI Taxonomy" id="2954440"/>
    <lineage>
        <taxon>Bacteria</taxon>
        <taxon>Pseudomonadati</taxon>
        <taxon>Acidobacteriota</taxon>
        <taxon>Holophagae</taxon>
        <taxon>Holophagales</taxon>
        <taxon>Holophagaceae</taxon>
        <taxon>Geothrix</taxon>
    </lineage>
</organism>
<dbReference type="InterPro" id="IPR037518">
    <property type="entry name" value="MPN"/>
</dbReference>
<keyword evidence="1" id="KW-0645">Protease</keyword>
<evidence type="ECO:0000313" key="7">
    <source>
        <dbReference type="EMBL" id="MBK8573447.1"/>
    </source>
</evidence>
<dbReference type="InterPro" id="IPR028090">
    <property type="entry name" value="JAB_dom_prok"/>
</dbReference>
<dbReference type="EMBL" id="JADKCH010000018">
    <property type="protein sequence ID" value="MBK8573447.1"/>
    <property type="molecule type" value="Genomic_DNA"/>
</dbReference>
<keyword evidence="3" id="KW-0378">Hydrolase</keyword>
<keyword evidence="2" id="KW-0479">Metal-binding</keyword>
<reference evidence="7 8" key="1">
    <citation type="submission" date="2020-10" db="EMBL/GenBank/DDBJ databases">
        <title>Connecting structure to function with the recovery of over 1000 high-quality activated sludge metagenome-assembled genomes encoding full-length rRNA genes using long-read sequencing.</title>
        <authorList>
            <person name="Singleton C.M."/>
            <person name="Petriglieri F."/>
            <person name="Kristensen J.M."/>
            <person name="Kirkegaard R.H."/>
            <person name="Michaelsen T.Y."/>
            <person name="Andersen M.H."/>
            <person name="Karst S.M."/>
            <person name="Dueholm M.S."/>
            <person name="Nielsen P.H."/>
            <person name="Albertsen M."/>
        </authorList>
    </citation>
    <scope>NUCLEOTIDE SEQUENCE [LARGE SCALE GENOMIC DNA]</scope>
    <source>
        <strain evidence="7">OdNE_18-Q3-R46-58_MAXAC.008</strain>
    </source>
</reference>
<dbReference type="AlphaFoldDB" id="A0A936F3H4"/>
<comment type="caution">
    <text evidence="7">The sequence shown here is derived from an EMBL/GenBank/DDBJ whole genome shotgun (WGS) entry which is preliminary data.</text>
</comment>
<evidence type="ECO:0000256" key="3">
    <source>
        <dbReference type="ARBA" id="ARBA00022801"/>
    </source>
</evidence>
<evidence type="ECO:0000259" key="6">
    <source>
        <dbReference type="PROSITE" id="PS50249"/>
    </source>
</evidence>
<dbReference type="Pfam" id="PF14464">
    <property type="entry name" value="Prok-JAB"/>
    <property type="match status" value="1"/>
</dbReference>
<proteinExistence type="predicted"/>
<evidence type="ECO:0000313" key="8">
    <source>
        <dbReference type="Proteomes" id="UP000709959"/>
    </source>
</evidence>
<dbReference type="SUPFAM" id="SSF102712">
    <property type="entry name" value="JAB1/MPN domain"/>
    <property type="match status" value="1"/>
</dbReference>
<evidence type="ECO:0000256" key="5">
    <source>
        <dbReference type="ARBA" id="ARBA00023049"/>
    </source>
</evidence>
<evidence type="ECO:0000256" key="4">
    <source>
        <dbReference type="ARBA" id="ARBA00022833"/>
    </source>
</evidence>
<dbReference type="Proteomes" id="UP000709959">
    <property type="component" value="Unassembled WGS sequence"/>
</dbReference>
<keyword evidence="4" id="KW-0862">Zinc</keyword>
<gene>
    <name evidence="7" type="ORF">IPN91_12585</name>
</gene>
<keyword evidence="5" id="KW-0482">Metalloprotease</keyword>
<evidence type="ECO:0000256" key="1">
    <source>
        <dbReference type="ARBA" id="ARBA00022670"/>
    </source>
</evidence>
<sequence>MKRLRRELKRAGSMEIGGLLLGEHVREDIFRVVEITAQHDGGSHVGFMRFPQQHNEQLQSFFCRTGQNYTRFNYLGEWHSHPCFEPTPSTMDLQTMQSMASDPAVGANFLVLIVAKLAHDHGLECSATVFQEGLIPLSVPLQAEPDDMIPSQGTAFAWIRRIIRRYSPHLK</sequence>
<accession>A0A936F3H4</accession>